<comment type="catalytic activity">
    <reaction evidence="6">
        <text>Couples ATP hydrolysis with the unwinding of duplex DNA by translocating in the 3'-5' direction.</text>
        <dbReference type="EC" id="5.6.2.4"/>
    </reaction>
</comment>
<sequence length="791" mass="87557">MMPRTVDLPADAEARRAIAEALDDTLVVEAAAGTGKTTELVTRIVRTVATGRATMDEIVAVTFTEKAAGELKLRLREALEIERAFGTDAARSGTDDDHPGPCADRSSIEAERGRLEEALKTLEEAHVNTIHGFCAELLRERPVEARVDPLFAVLTDAQAAALYERAFNGWLQDALADPPEGVRRALRRTSGAWFGGLDAGPIDRLRAAGRTVAELRDFAHPWTRRAFDRGRRLDAAIQGLHQLSDLSADGSERDNLYQSLDGVRRLSRQIRLEQSLGQHDLDGWEARLVDLAHDHGLAKTRKGYGARYGAATRTQVLAARDAFHAELLQFRADADADLAALLQQELAPPVERYQALKNRQGALDFVDLLTHTRDVLRRDRAVREYLQQRFTRIFVDEFQDTDPVQAEILLLLAADDAAAVNWREARPQPGKLFIVGDPKQAIYRFRGADVGTYWAVRNHLDRCGGRVLQLTTNFRSVPEIQRFVNRAFAADMTANPVALQAAYVPLSERRPGHDTQPSVVALSVPAPYSTARSYGNSVTARAVEESLPDTVGAFIEWLVNDSGWSVSERQADGTERRVPIQPRHIAVLFRRFTSYDKDITRAYLEAVEARGIPHLLVGGKTFHGREEVETIRAALAAIEWPDDELSVFATLKGSLFAIDDEQLLEFRDRFGAFHPYRIPRALGGNSGAELALTDAPVEQQLPIAGALRVLQDLHRGRNYRPVADTIARLLAATRAHVGFILRPGGEQALANVLHVAELARQYEANGGISFRGFIDELRRAAEDTDATEPPI</sequence>
<dbReference type="PROSITE" id="PS51198">
    <property type="entry name" value="UVRD_HELICASE_ATP_BIND"/>
    <property type="match status" value="1"/>
</dbReference>
<name>A0A538S6U8_UNCEI</name>
<dbReference type="Proteomes" id="UP000320184">
    <property type="component" value="Unassembled WGS sequence"/>
</dbReference>
<dbReference type="InterPro" id="IPR000212">
    <property type="entry name" value="DNA_helicase_UvrD/REP"/>
</dbReference>
<feature type="domain" description="UvrD-like helicase ATP-binding" evidence="11">
    <location>
        <begin position="9"/>
        <end position="477"/>
    </location>
</feature>
<dbReference type="GO" id="GO:0005829">
    <property type="term" value="C:cytosol"/>
    <property type="evidence" value="ECO:0007669"/>
    <property type="project" value="TreeGrafter"/>
</dbReference>
<evidence type="ECO:0000313" key="14">
    <source>
        <dbReference type="Proteomes" id="UP000320184"/>
    </source>
</evidence>
<evidence type="ECO:0000256" key="4">
    <source>
        <dbReference type="ARBA" id="ARBA00022840"/>
    </source>
</evidence>
<evidence type="ECO:0000256" key="10">
    <source>
        <dbReference type="SAM" id="MobiDB-lite"/>
    </source>
</evidence>
<dbReference type="PROSITE" id="PS51217">
    <property type="entry name" value="UVRD_HELICASE_CTER"/>
    <property type="match status" value="1"/>
</dbReference>
<dbReference type="GO" id="GO:0005524">
    <property type="term" value="F:ATP binding"/>
    <property type="evidence" value="ECO:0007669"/>
    <property type="project" value="UniProtKB-UniRule"/>
</dbReference>
<dbReference type="SUPFAM" id="SSF52540">
    <property type="entry name" value="P-loop containing nucleoside triphosphate hydrolases"/>
    <property type="match status" value="1"/>
</dbReference>
<dbReference type="Pfam" id="PF00580">
    <property type="entry name" value="UvrD-helicase"/>
    <property type="match status" value="1"/>
</dbReference>
<dbReference type="InterPro" id="IPR014017">
    <property type="entry name" value="DNA_helicase_UvrD-like_C"/>
</dbReference>
<feature type="binding site" evidence="9">
    <location>
        <begin position="30"/>
        <end position="37"/>
    </location>
    <ligand>
        <name>ATP</name>
        <dbReference type="ChEBI" id="CHEBI:30616"/>
    </ligand>
</feature>
<dbReference type="GO" id="GO:0003677">
    <property type="term" value="F:DNA binding"/>
    <property type="evidence" value="ECO:0007669"/>
    <property type="project" value="InterPro"/>
</dbReference>
<keyword evidence="3 9" id="KW-0347">Helicase</keyword>
<dbReference type="Gene3D" id="1.10.486.10">
    <property type="entry name" value="PCRA, domain 4"/>
    <property type="match status" value="1"/>
</dbReference>
<gene>
    <name evidence="13" type="ORF">E6K73_14155</name>
</gene>
<dbReference type="GO" id="GO:0016787">
    <property type="term" value="F:hydrolase activity"/>
    <property type="evidence" value="ECO:0007669"/>
    <property type="project" value="UniProtKB-UniRule"/>
</dbReference>
<evidence type="ECO:0000256" key="3">
    <source>
        <dbReference type="ARBA" id="ARBA00022806"/>
    </source>
</evidence>
<dbReference type="Gene3D" id="3.40.50.300">
    <property type="entry name" value="P-loop containing nucleotide triphosphate hydrolases"/>
    <property type="match status" value="1"/>
</dbReference>
<dbReference type="GO" id="GO:0043138">
    <property type="term" value="F:3'-5' DNA helicase activity"/>
    <property type="evidence" value="ECO:0007669"/>
    <property type="project" value="UniProtKB-EC"/>
</dbReference>
<dbReference type="EMBL" id="VBOT01000202">
    <property type="protein sequence ID" value="TMQ47094.1"/>
    <property type="molecule type" value="Genomic_DNA"/>
</dbReference>
<evidence type="ECO:0000256" key="7">
    <source>
        <dbReference type="ARBA" id="ARBA00034808"/>
    </source>
</evidence>
<evidence type="ECO:0000256" key="8">
    <source>
        <dbReference type="ARBA" id="ARBA00048988"/>
    </source>
</evidence>
<feature type="non-terminal residue" evidence="13">
    <location>
        <position position="791"/>
    </location>
</feature>
<comment type="catalytic activity">
    <reaction evidence="8">
        <text>ATP + H2O = ADP + phosphate + H(+)</text>
        <dbReference type="Rhea" id="RHEA:13065"/>
        <dbReference type="ChEBI" id="CHEBI:15377"/>
        <dbReference type="ChEBI" id="CHEBI:15378"/>
        <dbReference type="ChEBI" id="CHEBI:30616"/>
        <dbReference type="ChEBI" id="CHEBI:43474"/>
        <dbReference type="ChEBI" id="CHEBI:456216"/>
        <dbReference type="EC" id="5.6.2.4"/>
    </reaction>
</comment>
<evidence type="ECO:0000256" key="2">
    <source>
        <dbReference type="ARBA" id="ARBA00022801"/>
    </source>
</evidence>
<protein>
    <recommendedName>
        <fullName evidence="7">DNA 3'-5' helicase</fullName>
        <ecNumber evidence="7">5.6.2.4</ecNumber>
    </recommendedName>
</protein>
<evidence type="ECO:0000313" key="13">
    <source>
        <dbReference type="EMBL" id="TMQ47094.1"/>
    </source>
</evidence>
<dbReference type="PANTHER" id="PTHR11070:SF23">
    <property type="entry name" value="RECBCD ENZYME SUBUNIT RECB"/>
    <property type="match status" value="1"/>
</dbReference>
<accession>A0A538S6U8</accession>
<keyword evidence="5" id="KW-0413">Isomerase</keyword>
<dbReference type="EC" id="5.6.2.4" evidence="7"/>
<evidence type="ECO:0000256" key="1">
    <source>
        <dbReference type="ARBA" id="ARBA00022741"/>
    </source>
</evidence>
<dbReference type="PANTHER" id="PTHR11070">
    <property type="entry name" value="UVRD / RECB / PCRA DNA HELICASE FAMILY MEMBER"/>
    <property type="match status" value="1"/>
</dbReference>
<feature type="domain" description="UvrD-like helicase C-terminal" evidence="12">
    <location>
        <begin position="495"/>
        <end position="791"/>
    </location>
</feature>
<comment type="caution">
    <text evidence="13">The sequence shown here is derived from an EMBL/GenBank/DDBJ whole genome shotgun (WGS) entry which is preliminary data.</text>
</comment>
<reference evidence="13 14" key="1">
    <citation type="journal article" date="2019" name="Nat. Microbiol.">
        <title>Mediterranean grassland soil C-N compound turnover is dependent on rainfall and depth, and is mediated by genomically divergent microorganisms.</title>
        <authorList>
            <person name="Diamond S."/>
            <person name="Andeer P.F."/>
            <person name="Li Z."/>
            <person name="Crits-Christoph A."/>
            <person name="Burstein D."/>
            <person name="Anantharaman K."/>
            <person name="Lane K.R."/>
            <person name="Thomas B.C."/>
            <person name="Pan C."/>
            <person name="Northen T.R."/>
            <person name="Banfield J.F."/>
        </authorList>
    </citation>
    <scope>NUCLEOTIDE SEQUENCE [LARGE SCALE GENOMIC DNA]</scope>
    <source>
        <strain evidence="13">WS_3</strain>
    </source>
</reference>
<dbReference type="Gene3D" id="1.10.3170.10">
    <property type="entry name" value="Recbcd, chain B, domain 2"/>
    <property type="match status" value="1"/>
</dbReference>
<dbReference type="GO" id="GO:0009338">
    <property type="term" value="C:exodeoxyribonuclease V complex"/>
    <property type="evidence" value="ECO:0007669"/>
    <property type="project" value="TreeGrafter"/>
</dbReference>
<keyword evidence="1 9" id="KW-0547">Nucleotide-binding</keyword>
<dbReference type="GO" id="GO:0000725">
    <property type="term" value="P:recombinational repair"/>
    <property type="evidence" value="ECO:0007669"/>
    <property type="project" value="TreeGrafter"/>
</dbReference>
<proteinExistence type="predicted"/>
<organism evidence="13 14">
    <name type="scientific">Eiseniibacteriota bacterium</name>
    <dbReference type="NCBI Taxonomy" id="2212470"/>
    <lineage>
        <taxon>Bacteria</taxon>
        <taxon>Candidatus Eiseniibacteriota</taxon>
    </lineage>
</organism>
<evidence type="ECO:0000259" key="12">
    <source>
        <dbReference type="PROSITE" id="PS51217"/>
    </source>
</evidence>
<evidence type="ECO:0000256" key="9">
    <source>
        <dbReference type="PROSITE-ProRule" id="PRU00560"/>
    </source>
</evidence>
<keyword evidence="4 9" id="KW-0067">ATP-binding</keyword>
<dbReference type="InterPro" id="IPR027417">
    <property type="entry name" value="P-loop_NTPase"/>
</dbReference>
<evidence type="ECO:0000256" key="6">
    <source>
        <dbReference type="ARBA" id="ARBA00034617"/>
    </source>
</evidence>
<feature type="region of interest" description="Disordered" evidence="10">
    <location>
        <begin position="86"/>
        <end position="105"/>
    </location>
</feature>
<evidence type="ECO:0000256" key="5">
    <source>
        <dbReference type="ARBA" id="ARBA00023235"/>
    </source>
</evidence>
<keyword evidence="2 9" id="KW-0378">Hydrolase</keyword>
<dbReference type="AlphaFoldDB" id="A0A538S6U8"/>
<evidence type="ECO:0000259" key="11">
    <source>
        <dbReference type="PROSITE" id="PS51198"/>
    </source>
</evidence>
<dbReference type="InterPro" id="IPR014016">
    <property type="entry name" value="UvrD-like_ATP-bd"/>
</dbReference>